<keyword evidence="7 9" id="KW-0030">Aminoacyl-tRNA synthetase</keyword>
<dbReference type="GO" id="GO:0002161">
    <property type="term" value="F:aminoacyl-tRNA deacylase activity"/>
    <property type="evidence" value="ECO:0007669"/>
    <property type="project" value="InterPro"/>
</dbReference>
<comment type="similarity">
    <text evidence="1 9 10">Belongs to the class-I aminoacyl-tRNA synthetase family.</text>
</comment>
<name>A0A398C443_9BURK</name>
<dbReference type="InterPro" id="IPR009008">
    <property type="entry name" value="Val/Leu/Ile-tRNA-synth_edit"/>
</dbReference>
<comment type="caution">
    <text evidence="15">The sequence shown here is derived from an EMBL/GenBank/DDBJ whole genome shotgun (WGS) entry which is preliminary data.</text>
</comment>
<dbReference type="InterPro" id="IPR014729">
    <property type="entry name" value="Rossmann-like_a/b/a_fold"/>
</dbReference>
<dbReference type="Gene3D" id="3.10.20.590">
    <property type="match status" value="1"/>
</dbReference>
<reference evidence="15 16" key="1">
    <citation type="submission" date="2018-09" db="EMBL/GenBank/DDBJ databases">
        <title>Draft genome of Simplicispira sp. NY-02.</title>
        <authorList>
            <person name="Im W.T."/>
        </authorList>
    </citation>
    <scope>NUCLEOTIDE SEQUENCE [LARGE SCALE GENOMIC DNA]</scope>
    <source>
        <strain evidence="15 16">NY-02</strain>
    </source>
</reference>
<dbReference type="EC" id="6.1.1.4" evidence="9"/>
<dbReference type="InterPro" id="IPR002300">
    <property type="entry name" value="aa-tRNA-synth_Ia"/>
</dbReference>
<gene>
    <name evidence="9" type="primary">leuS</name>
    <name evidence="15" type="ORF">D3F03_13225</name>
</gene>
<keyword evidence="5 9" id="KW-0067">ATP-binding</keyword>
<evidence type="ECO:0000256" key="6">
    <source>
        <dbReference type="ARBA" id="ARBA00022917"/>
    </source>
</evidence>
<dbReference type="InterPro" id="IPR025709">
    <property type="entry name" value="Leu_tRNA-synth_edit"/>
</dbReference>
<dbReference type="Gene3D" id="1.10.730.10">
    <property type="entry name" value="Isoleucyl-tRNA Synthetase, Domain 1"/>
    <property type="match status" value="1"/>
</dbReference>
<evidence type="ECO:0000256" key="8">
    <source>
        <dbReference type="ARBA" id="ARBA00047469"/>
    </source>
</evidence>
<dbReference type="OrthoDB" id="9810365at2"/>
<dbReference type="InterPro" id="IPR001412">
    <property type="entry name" value="aa-tRNA-synth_I_CS"/>
</dbReference>
<evidence type="ECO:0000256" key="9">
    <source>
        <dbReference type="HAMAP-Rule" id="MF_00049"/>
    </source>
</evidence>
<dbReference type="PANTHER" id="PTHR43740">
    <property type="entry name" value="LEUCYL-TRNA SYNTHETASE"/>
    <property type="match status" value="1"/>
</dbReference>
<dbReference type="SUPFAM" id="SSF52374">
    <property type="entry name" value="Nucleotidylyl transferase"/>
    <property type="match status" value="1"/>
</dbReference>
<organism evidence="15 16">
    <name type="scientific">Simplicispira hankyongi</name>
    <dbReference type="NCBI Taxonomy" id="2315688"/>
    <lineage>
        <taxon>Bacteria</taxon>
        <taxon>Pseudomonadati</taxon>
        <taxon>Pseudomonadota</taxon>
        <taxon>Betaproteobacteria</taxon>
        <taxon>Burkholderiales</taxon>
        <taxon>Comamonadaceae</taxon>
        <taxon>Simplicispira</taxon>
    </lineage>
</organism>
<dbReference type="Pfam" id="PF09334">
    <property type="entry name" value="tRNA-synt_1g"/>
    <property type="match status" value="1"/>
</dbReference>
<dbReference type="Proteomes" id="UP000266302">
    <property type="component" value="Unassembled WGS sequence"/>
</dbReference>
<feature type="domain" description="Methionyl/Leucyl tRNA synthetase" evidence="13">
    <location>
        <begin position="38"/>
        <end position="171"/>
    </location>
</feature>
<dbReference type="RefSeq" id="WP_119109874.1">
    <property type="nucleotide sequence ID" value="NZ_QXJC01000005.1"/>
</dbReference>
<evidence type="ECO:0000313" key="15">
    <source>
        <dbReference type="EMBL" id="RID97769.1"/>
    </source>
</evidence>
<dbReference type="GO" id="GO:0005524">
    <property type="term" value="F:ATP binding"/>
    <property type="evidence" value="ECO:0007669"/>
    <property type="project" value="UniProtKB-UniRule"/>
</dbReference>
<dbReference type="PROSITE" id="PS00178">
    <property type="entry name" value="AA_TRNA_LIGASE_I"/>
    <property type="match status" value="1"/>
</dbReference>
<protein>
    <recommendedName>
        <fullName evidence="9">Leucine--tRNA ligase</fullName>
        <ecNumber evidence="9">6.1.1.4</ecNumber>
    </recommendedName>
    <alternativeName>
        <fullName evidence="9">Leucyl-tRNA synthetase</fullName>
        <shortName evidence="9">LeuRS</shortName>
    </alternativeName>
</protein>
<feature type="binding site" evidence="9">
    <location>
        <position position="654"/>
    </location>
    <ligand>
        <name>ATP</name>
        <dbReference type="ChEBI" id="CHEBI:30616"/>
    </ligand>
</feature>
<comment type="catalytic activity">
    <reaction evidence="8 9">
        <text>tRNA(Leu) + L-leucine + ATP = L-leucyl-tRNA(Leu) + AMP + diphosphate</text>
        <dbReference type="Rhea" id="RHEA:11688"/>
        <dbReference type="Rhea" id="RHEA-COMP:9613"/>
        <dbReference type="Rhea" id="RHEA-COMP:9622"/>
        <dbReference type="ChEBI" id="CHEBI:30616"/>
        <dbReference type="ChEBI" id="CHEBI:33019"/>
        <dbReference type="ChEBI" id="CHEBI:57427"/>
        <dbReference type="ChEBI" id="CHEBI:78442"/>
        <dbReference type="ChEBI" id="CHEBI:78494"/>
        <dbReference type="ChEBI" id="CHEBI:456215"/>
        <dbReference type="EC" id="6.1.1.4"/>
    </reaction>
</comment>
<evidence type="ECO:0000256" key="4">
    <source>
        <dbReference type="ARBA" id="ARBA00022741"/>
    </source>
</evidence>
<evidence type="ECO:0000256" key="3">
    <source>
        <dbReference type="ARBA" id="ARBA00022598"/>
    </source>
</evidence>
<sequence length="931" mass="102748">MDTKYQPAEVERAAQVHWSAQDAYRVTEDASKKKFYACSMLPYPSGKLHMGHVRNYTINDMLTRYLRMNGYNVLMPMGWDAFGLPAENAALKNGVPPAQWTLDNIAYMKKQMQAMGLAIDWSREVATCDPTYYKWNQWLFLKMLEKGIAYRKTQVVNWDPVDQTVLANEQVIDGKGWRTGAVVEKREIPGYYLKITDYAEELLDYVTGDKLPGWPDRVKLMQENWIGKSEGVRFAFPHGIRGDDGALIGDGRMYVFTTRADTIMGVTFCAVAPEHPLATHAAKTNPQLAAFIEECKSGGTTEAELAVQEKKGLPTGLSVTHPLTGEPIEVWVGNYVLIGYGDGAVMGVPAHDERDFAFALKYGIAIKQVVLVDGEHFDFHQWHDWYGDKARGVTVNSDSFSGLAYKDAVDAVAHALAQKGLGEKKTTWRLRDWGISRQRYWGTPIPIIHCDEHGAVPVPEQDLPVVLPRDCIPDGSGNPLHKHEGFHAGVTCPVCGKAARRETDTMDTFVDSSWYFMRYCDPHSSEAMVAEGTRYWMRDAQHASGGSGMDQYIGGIEHAILHLLYARFWTKVMRDMGLVSVDEPFTRLLTQGMVLNHIYSRRTDKGGKDYFWPHDVEHVLGDGGKIVGARLVNAVGDLPVGTPIDYEGVGTMSKSKNNGVDPQDLIEKYGADTARLYTMFTAPPEATLEWNDAAVEGSSRFLRRVWNFGMKLAAMDMEAANAISISARGLKDIKFSDAAKALRREVHTVLKQVDYDYQRMQYNTVVSGAMKMINALESFAPTLDTCVSSLSPEGALAARGGPSPLDFKASDSAGGQVALVEGFGILLRCLYPATPHIAHGLWSQLGYAGVLGELLDAPWPQVDASALVQDEIELMLQVNGKLRGSVRVPAQADKAEIERLALASDAFAAHSGGASPKRVVVVPGRLVNVVV</sequence>
<dbReference type="GO" id="GO:0006429">
    <property type="term" value="P:leucyl-tRNA aminoacylation"/>
    <property type="evidence" value="ECO:0007669"/>
    <property type="project" value="UniProtKB-UniRule"/>
</dbReference>
<feature type="domain" description="Aminoacyl-tRNA synthetase class Ia" evidence="11">
    <location>
        <begin position="651"/>
        <end position="684"/>
    </location>
</feature>
<dbReference type="CDD" id="cd00812">
    <property type="entry name" value="LeuRS_core"/>
    <property type="match status" value="1"/>
</dbReference>
<dbReference type="NCBIfam" id="TIGR00396">
    <property type="entry name" value="leuS_bact"/>
    <property type="match status" value="1"/>
</dbReference>
<keyword evidence="3 9" id="KW-0436">Ligase</keyword>
<keyword evidence="2 9" id="KW-0963">Cytoplasm</keyword>
<evidence type="ECO:0000256" key="1">
    <source>
        <dbReference type="ARBA" id="ARBA00005594"/>
    </source>
</evidence>
<evidence type="ECO:0000259" key="14">
    <source>
        <dbReference type="Pfam" id="PF13603"/>
    </source>
</evidence>
<comment type="subcellular location">
    <subcellularLocation>
        <location evidence="9">Cytoplasm</location>
    </subcellularLocation>
</comment>
<dbReference type="InterPro" id="IPR002302">
    <property type="entry name" value="Leu-tRNA-ligase"/>
</dbReference>
<dbReference type="Gene3D" id="2.20.28.290">
    <property type="match status" value="1"/>
</dbReference>
<evidence type="ECO:0000256" key="10">
    <source>
        <dbReference type="RuleBase" id="RU363035"/>
    </source>
</evidence>
<dbReference type="Pfam" id="PF13603">
    <property type="entry name" value="tRNA-synt_1_2"/>
    <property type="match status" value="1"/>
</dbReference>
<dbReference type="FunFam" id="3.40.50.620:FF:000003">
    <property type="entry name" value="Leucine--tRNA ligase"/>
    <property type="match status" value="1"/>
</dbReference>
<dbReference type="CDD" id="cd07958">
    <property type="entry name" value="Anticodon_Ia_Leu_BEm"/>
    <property type="match status" value="1"/>
</dbReference>
<dbReference type="InterPro" id="IPR009080">
    <property type="entry name" value="tRNAsynth_Ia_anticodon-bd"/>
</dbReference>
<dbReference type="GO" id="GO:0004823">
    <property type="term" value="F:leucine-tRNA ligase activity"/>
    <property type="evidence" value="ECO:0007669"/>
    <property type="project" value="UniProtKB-UniRule"/>
</dbReference>
<keyword evidence="16" id="KW-1185">Reference proteome</keyword>
<dbReference type="EMBL" id="QXJC01000005">
    <property type="protein sequence ID" value="RID97769.1"/>
    <property type="molecule type" value="Genomic_DNA"/>
</dbReference>
<dbReference type="Pfam" id="PF00133">
    <property type="entry name" value="tRNA-synt_1"/>
    <property type="match status" value="1"/>
</dbReference>
<dbReference type="HAMAP" id="MF_00049_B">
    <property type="entry name" value="Leu_tRNA_synth_B"/>
    <property type="match status" value="1"/>
</dbReference>
<evidence type="ECO:0000256" key="2">
    <source>
        <dbReference type="ARBA" id="ARBA00022490"/>
    </source>
</evidence>
<proteinExistence type="inferred from homology"/>
<evidence type="ECO:0000256" key="5">
    <source>
        <dbReference type="ARBA" id="ARBA00022840"/>
    </source>
</evidence>
<dbReference type="FunFam" id="1.10.730.10:FF:000002">
    <property type="entry name" value="Leucine--tRNA ligase"/>
    <property type="match status" value="1"/>
</dbReference>
<dbReference type="InterPro" id="IPR013155">
    <property type="entry name" value="M/V/L/I-tRNA-synth_anticd-bd"/>
</dbReference>
<feature type="short sequence motif" description="'HIGH' region" evidence="9">
    <location>
        <begin position="42"/>
        <end position="52"/>
    </location>
</feature>
<feature type="domain" description="Leucyl-tRNA synthetase editing" evidence="14">
    <location>
        <begin position="223"/>
        <end position="416"/>
    </location>
</feature>
<dbReference type="SUPFAM" id="SSF50677">
    <property type="entry name" value="ValRS/IleRS/LeuRS editing domain"/>
    <property type="match status" value="1"/>
</dbReference>
<evidence type="ECO:0000259" key="13">
    <source>
        <dbReference type="Pfam" id="PF09334"/>
    </source>
</evidence>
<dbReference type="Gene3D" id="3.40.50.620">
    <property type="entry name" value="HUPs"/>
    <property type="match status" value="2"/>
</dbReference>
<evidence type="ECO:0000256" key="7">
    <source>
        <dbReference type="ARBA" id="ARBA00023146"/>
    </source>
</evidence>
<evidence type="ECO:0000259" key="12">
    <source>
        <dbReference type="Pfam" id="PF08264"/>
    </source>
</evidence>
<keyword evidence="4 9" id="KW-0547">Nucleotide-binding</keyword>
<dbReference type="InterPro" id="IPR015413">
    <property type="entry name" value="Methionyl/Leucyl_tRNA_Synth"/>
</dbReference>
<dbReference type="AlphaFoldDB" id="A0A398C443"/>
<feature type="domain" description="Methionyl/Valyl/Leucyl/Isoleucyl-tRNA synthetase anticodon-binding" evidence="12">
    <location>
        <begin position="816"/>
        <end position="894"/>
    </location>
</feature>
<dbReference type="PANTHER" id="PTHR43740:SF2">
    <property type="entry name" value="LEUCINE--TRNA LIGASE, MITOCHONDRIAL"/>
    <property type="match status" value="1"/>
</dbReference>
<feature type="short sequence motif" description="'KMSKS' region" evidence="9">
    <location>
        <begin position="651"/>
        <end position="655"/>
    </location>
</feature>
<dbReference type="Pfam" id="PF08264">
    <property type="entry name" value="Anticodon_1"/>
    <property type="match status" value="1"/>
</dbReference>
<dbReference type="FunFam" id="3.90.740.10:FF:000012">
    <property type="entry name" value="Leucine--tRNA ligase"/>
    <property type="match status" value="1"/>
</dbReference>
<keyword evidence="6 9" id="KW-0648">Protein biosynthesis</keyword>
<evidence type="ECO:0000313" key="16">
    <source>
        <dbReference type="Proteomes" id="UP000266302"/>
    </source>
</evidence>
<dbReference type="SUPFAM" id="SSF47323">
    <property type="entry name" value="Anticodon-binding domain of a subclass of class I aminoacyl-tRNA synthetases"/>
    <property type="match status" value="1"/>
</dbReference>
<accession>A0A398C443</accession>
<dbReference type="GO" id="GO:0005829">
    <property type="term" value="C:cytosol"/>
    <property type="evidence" value="ECO:0007669"/>
    <property type="project" value="TreeGrafter"/>
</dbReference>
<evidence type="ECO:0000259" key="11">
    <source>
        <dbReference type="Pfam" id="PF00133"/>
    </source>
</evidence>
<dbReference type="PRINTS" id="PR00985">
    <property type="entry name" value="TRNASYNTHLEU"/>
</dbReference>